<dbReference type="EMBL" id="JAUPEV010000004">
    <property type="protein sequence ID" value="MDO7253005.1"/>
    <property type="molecule type" value="Genomic_DNA"/>
</dbReference>
<feature type="transmembrane region" description="Helical" evidence="6">
    <location>
        <begin position="377"/>
        <end position="399"/>
    </location>
</feature>
<keyword evidence="10" id="KW-1185">Reference proteome</keyword>
<dbReference type="AlphaFoldDB" id="A0AA90PQK9"/>
<keyword evidence="3 6" id="KW-0812">Transmembrane</keyword>
<comment type="subcellular location">
    <subcellularLocation>
        <location evidence="1">Membrane</location>
        <topology evidence="1">Multi-pass membrane protein</topology>
    </subcellularLocation>
</comment>
<feature type="transmembrane region" description="Helical" evidence="6">
    <location>
        <begin position="419"/>
        <end position="441"/>
    </location>
</feature>
<feature type="transmembrane region" description="Helical" evidence="6">
    <location>
        <begin position="37"/>
        <end position="60"/>
    </location>
</feature>
<feature type="transmembrane region" description="Helical" evidence="6">
    <location>
        <begin position="136"/>
        <end position="158"/>
    </location>
</feature>
<reference evidence="7 9" key="3">
    <citation type="journal article" date="2024" name="Syst. Appl. Microbiol.">
        <title>Helicobacter cappadocius sp. nov., from lizards: The first psychrotrophic Helicobacter species.</title>
        <authorList>
            <person name="Aydin F."/>
            <person name="Tarhane S."/>
            <person name="Karakaya E."/>
            <person name="Abay S."/>
            <person name="Kayman T."/>
            <person name="Guran O."/>
            <person name="Bozkurt E."/>
            <person name="Uzum N."/>
            <person name="Avci A."/>
            <person name="Olgun K."/>
            <person name="Jablonski D."/>
            <person name="Guran C."/>
            <person name="Burcin Saticioglu I."/>
        </authorList>
    </citation>
    <scope>NUCLEOTIDE SEQUENCE [LARGE SCALE GENOMIC DNA]</scope>
    <source>
        <strain evidence="7">Faydin-H75</strain>
        <strain evidence="9">faydin-H76</strain>
    </source>
</reference>
<evidence type="ECO:0000313" key="9">
    <source>
        <dbReference type="Proteomes" id="UP001177258"/>
    </source>
</evidence>
<keyword evidence="5 6" id="KW-0472">Membrane</keyword>
<dbReference type="InterPro" id="IPR037272">
    <property type="entry name" value="SNS_sf"/>
</dbReference>
<dbReference type="NCBIfam" id="NF037979">
    <property type="entry name" value="Na_transp"/>
    <property type="match status" value="1"/>
</dbReference>
<evidence type="ECO:0000313" key="7">
    <source>
        <dbReference type="EMBL" id="MDO7253005.1"/>
    </source>
</evidence>
<dbReference type="InterPro" id="IPR047218">
    <property type="entry name" value="YocR/YhdH-like"/>
</dbReference>
<gene>
    <name evidence="7" type="ORF">Q5I04_03660</name>
    <name evidence="8" type="ORF">Q5I06_04345</name>
</gene>
<dbReference type="CDD" id="cd10336">
    <property type="entry name" value="SLC6sbd_Tyt1-Like"/>
    <property type="match status" value="1"/>
</dbReference>
<protein>
    <submittedName>
        <fullName evidence="8">Sodium-dependent transporter</fullName>
    </submittedName>
</protein>
<evidence type="ECO:0000313" key="10">
    <source>
        <dbReference type="Proteomes" id="UP001240777"/>
    </source>
</evidence>
<dbReference type="PANTHER" id="PTHR42948">
    <property type="entry name" value="TRANSPORTER"/>
    <property type="match status" value="1"/>
</dbReference>
<dbReference type="InterPro" id="IPR000175">
    <property type="entry name" value="Na/ntran_symport"/>
</dbReference>
<reference evidence="8 10" key="1">
    <citation type="submission" date="2023-07" db="EMBL/GenBank/DDBJ databases">
        <title>Unpublished Manusciprt.</title>
        <authorList>
            <person name="Aydin F."/>
            <person name="Tarhane S."/>
            <person name="Saticioglu I.B."/>
            <person name="Karakaya E."/>
            <person name="Abay S."/>
            <person name="Guran O."/>
            <person name="Bozkurt E."/>
            <person name="Uzum N."/>
            <person name="Olgun K."/>
            <person name="Jablonski D."/>
        </authorList>
    </citation>
    <scope>NUCLEOTIDE SEQUENCE</scope>
    <source>
        <strain evidence="10">faydin-H75</strain>
        <strain evidence="8">Faydin-H76</strain>
    </source>
</reference>
<evidence type="ECO:0000313" key="8">
    <source>
        <dbReference type="EMBL" id="MDP2539006.1"/>
    </source>
</evidence>
<sequence>MANFSKFGFILATLGSSIGLGHIWRFPYMTGSNGGSAFVVLYLFLTLTIGISMLLSDMIIGNRGRKNMVSCFEGLYKKNLFIKFSGVFLLGGPIIMSFYSVVLGWVLYYLFVVSFDLPKTLLQSQQMFLELKESSIYWQFLGFSFCLILTSWIVCFGIKKGIEKLNFVLMPLLFIIFIGLLIYAMSMPSFDQAFRFMFDFAPQKITLKVVIESLGQVFFSLSLGVGTIITYAAFTHKSENLLKSSLWVVIPGILISLIAGLMIFTFIFEYGGSAQQGDGLVFISLPLVFGQMGLSGEVISILFLIALMFAGITSTVSLLEPSVVYLIERFQIRRFFATFIVSVCVFILGVLIIFSLNVDYAQTLTFLNKNIFMWADFLTSSVLMPLGGLFSIVFVGYVVGRKKAYEYTKHFLPRKMFGVWFFLVRYVIPLVIVIILVSQILHSF</sequence>
<feature type="transmembrane region" description="Helical" evidence="6">
    <location>
        <begin position="288"/>
        <end position="314"/>
    </location>
</feature>
<feature type="transmembrane region" description="Helical" evidence="6">
    <location>
        <begin position="80"/>
        <end position="111"/>
    </location>
</feature>
<dbReference type="Proteomes" id="UP001240777">
    <property type="component" value="Unassembled WGS sequence"/>
</dbReference>
<reference evidence="7" key="2">
    <citation type="submission" date="2023-07" db="EMBL/GenBank/DDBJ databases">
        <authorList>
            <person name="Aydin F."/>
            <person name="Tarhane S."/>
            <person name="Saticioglu I.B."/>
            <person name="Karakaya E."/>
            <person name="Abay S."/>
            <person name="Guran O."/>
            <person name="Bozkurt E."/>
            <person name="Uzum N."/>
            <person name="Olgun K."/>
            <person name="Jablonski D."/>
        </authorList>
    </citation>
    <scope>NUCLEOTIDE SEQUENCE</scope>
    <source>
        <strain evidence="7">Faydin-H75</strain>
    </source>
</reference>
<evidence type="ECO:0000256" key="4">
    <source>
        <dbReference type="ARBA" id="ARBA00022989"/>
    </source>
</evidence>
<evidence type="ECO:0000256" key="2">
    <source>
        <dbReference type="ARBA" id="ARBA00022448"/>
    </source>
</evidence>
<evidence type="ECO:0000256" key="3">
    <source>
        <dbReference type="ARBA" id="ARBA00022692"/>
    </source>
</evidence>
<feature type="transmembrane region" description="Helical" evidence="6">
    <location>
        <begin position="335"/>
        <end position="357"/>
    </location>
</feature>
<feature type="transmembrane region" description="Helical" evidence="6">
    <location>
        <begin position="205"/>
        <end position="234"/>
    </location>
</feature>
<organism evidence="8 9">
    <name type="scientific">Helicobacter cappadocius</name>
    <dbReference type="NCBI Taxonomy" id="3063998"/>
    <lineage>
        <taxon>Bacteria</taxon>
        <taxon>Pseudomonadati</taxon>
        <taxon>Campylobacterota</taxon>
        <taxon>Epsilonproteobacteria</taxon>
        <taxon>Campylobacterales</taxon>
        <taxon>Helicobacteraceae</taxon>
        <taxon>Helicobacter</taxon>
    </lineage>
</organism>
<dbReference type="GO" id="GO:0016020">
    <property type="term" value="C:membrane"/>
    <property type="evidence" value="ECO:0007669"/>
    <property type="project" value="UniProtKB-SubCell"/>
</dbReference>
<dbReference type="SUPFAM" id="SSF161070">
    <property type="entry name" value="SNF-like"/>
    <property type="match status" value="1"/>
</dbReference>
<dbReference type="Proteomes" id="UP001177258">
    <property type="component" value="Unassembled WGS sequence"/>
</dbReference>
<evidence type="ECO:0000256" key="5">
    <source>
        <dbReference type="ARBA" id="ARBA00023136"/>
    </source>
</evidence>
<name>A0AA90PQK9_9HELI</name>
<feature type="transmembrane region" description="Helical" evidence="6">
    <location>
        <begin position="246"/>
        <end position="268"/>
    </location>
</feature>
<dbReference type="Pfam" id="PF00209">
    <property type="entry name" value="SNF"/>
    <property type="match status" value="2"/>
</dbReference>
<accession>A0AA90PQK9</accession>
<evidence type="ECO:0000256" key="1">
    <source>
        <dbReference type="ARBA" id="ARBA00004141"/>
    </source>
</evidence>
<dbReference type="EMBL" id="JAUYZK010000005">
    <property type="protein sequence ID" value="MDP2539006.1"/>
    <property type="molecule type" value="Genomic_DNA"/>
</dbReference>
<keyword evidence="2" id="KW-0813">Transport</keyword>
<dbReference type="PRINTS" id="PR00176">
    <property type="entry name" value="NANEUSMPORT"/>
</dbReference>
<dbReference type="PROSITE" id="PS50267">
    <property type="entry name" value="NA_NEUROTRAN_SYMP_3"/>
    <property type="match status" value="1"/>
</dbReference>
<keyword evidence="4 6" id="KW-1133">Transmembrane helix</keyword>
<comment type="caution">
    <text evidence="8">The sequence shown here is derived from an EMBL/GenBank/DDBJ whole genome shotgun (WGS) entry which is preliminary data.</text>
</comment>
<dbReference type="PANTHER" id="PTHR42948:SF1">
    <property type="entry name" value="TRANSPORTER"/>
    <property type="match status" value="1"/>
</dbReference>
<dbReference type="RefSeq" id="WP_305516847.1">
    <property type="nucleotide sequence ID" value="NZ_JAUPEV010000004.1"/>
</dbReference>
<feature type="transmembrane region" description="Helical" evidence="6">
    <location>
        <begin position="165"/>
        <end position="185"/>
    </location>
</feature>
<proteinExistence type="predicted"/>
<evidence type="ECO:0000256" key="6">
    <source>
        <dbReference type="SAM" id="Phobius"/>
    </source>
</evidence>